<dbReference type="InterPro" id="IPR001024">
    <property type="entry name" value="PLAT/LH2_dom"/>
</dbReference>
<feature type="compositionally biased region" description="Basic and acidic residues" evidence="19">
    <location>
        <begin position="269"/>
        <end position="283"/>
    </location>
</feature>
<comment type="function">
    <text evidence="18">Plant lipoxygenase may be involved in a number of diverse aspects of plant physiology including growth and development, pest resistance, and senescence or responses to wounding.</text>
</comment>
<keyword evidence="9" id="KW-0276">Fatty acid metabolism</keyword>
<evidence type="ECO:0000313" key="23">
    <source>
        <dbReference type="Proteomes" id="UP000030645"/>
    </source>
</evidence>
<dbReference type="Gene3D" id="4.10.375.10">
    <property type="entry name" value="Lipoxygenase-1, Domain 2"/>
    <property type="match status" value="1"/>
</dbReference>
<comment type="cofactor">
    <cofactor evidence="1 17">
        <name>Fe cation</name>
        <dbReference type="ChEBI" id="CHEBI:24875"/>
    </cofactor>
</comment>
<evidence type="ECO:0000256" key="12">
    <source>
        <dbReference type="ARBA" id="ARBA00023002"/>
    </source>
</evidence>
<comment type="pathway">
    <text evidence="18">Lipid metabolism; oxylipin biosynthesis.</text>
</comment>
<dbReference type="PANTHER" id="PTHR11771">
    <property type="entry name" value="LIPOXYGENASE"/>
    <property type="match status" value="1"/>
</dbReference>
<proteinExistence type="inferred from homology"/>
<dbReference type="SUPFAM" id="SSF48484">
    <property type="entry name" value="Lipoxigenase"/>
    <property type="match status" value="1"/>
</dbReference>
<dbReference type="InterPro" id="IPR027433">
    <property type="entry name" value="Lipoxygenase_dom_3"/>
</dbReference>
<dbReference type="Proteomes" id="UP000030645">
    <property type="component" value="Unassembled WGS sequence"/>
</dbReference>
<keyword evidence="5" id="KW-0150">Chloroplast</keyword>
<keyword evidence="7 17" id="KW-0479">Metal-binding</keyword>
<dbReference type="UniPathway" id="UPA00382"/>
<evidence type="ECO:0000256" key="5">
    <source>
        <dbReference type="ARBA" id="ARBA00022528"/>
    </source>
</evidence>
<dbReference type="Gene3D" id="1.20.245.10">
    <property type="entry name" value="Lipoxygenase-1, Domain 5"/>
    <property type="match status" value="1"/>
</dbReference>
<keyword evidence="4 18" id="KW-0444">Lipid biosynthesis</keyword>
<evidence type="ECO:0000256" key="16">
    <source>
        <dbReference type="PROSITE-ProRule" id="PRU00152"/>
    </source>
</evidence>
<keyword evidence="6" id="KW-0934">Plastid</keyword>
<dbReference type="Pfam" id="PF01477">
    <property type="entry name" value="PLAT"/>
    <property type="match status" value="1"/>
</dbReference>
<keyword evidence="15 18" id="KW-0275">Fatty acid biosynthesis</keyword>
<evidence type="ECO:0000259" key="21">
    <source>
        <dbReference type="PROSITE" id="PS51393"/>
    </source>
</evidence>
<keyword evidence="23" id="KW-1185">Reference proteome</keyword>
<dbReference type="PROSITE" id="PS00081">
    <property type="entry name" value="LIPOXYGENASE_2"/>
    <property type="match status" value="1"/>
</dbReference>
<dbReference type="FunFam" id="3.10.450.60:FF:000005">
    <property type="entry name" value="Lipoxygenase"/>
    <property type="match status" value="1"/>
</dbReference>
<dbReference type="InterPro" id="IPR013819">
    <property type="entry name" value="LipOase_C"/>
</dbReference>
<evidence type="ECO:0000256" key="15">
    <source>
        <dbReference type="ARBA" id="ARBA00023160"/>
    </source>
</evidence>
<dbReference type="AlphaFoldDB" id="W9RBN8"/>
<evidence type="ECO:0000256" key="4">
    <source>
        <dbReference type="ARBA" id="ARBA00022516"/>
    </source>
</evidence>
<evidence type="ECO:0000256" key="1">
    <source>
        <dbReference type="ARBA" id="ARBA00001962"/>
    </source>
</evidence>
<evidence type="ECO:0000256" key="14">
    <source>
        <dbReference type="ARBA" id="ARBA00023098"/>
    </source>
</evidence>
<accession>W9RBN8</accession>
<evidence type="ECO:0000256" key="2">
    <source>
        <dbReference type="ARBA" id="ARBA00004229"/>
    </source>
</evidence>
<evidence type="ECO:0000259" key="20">
    <source>
        <dbReference type="PROSITE" id="PS50095"/>
    </source>
</evidence>
<evidence type="ECO:0000256" key="19">
    <source>
        <dbReference type="SAM" id="MobiDB-lite"/>
    </source>
</evidence>
<sequence>MASKMLMIPQVRQTSTQTFIPDKSLQKPFVNGSESSAIRPSVNLRRPSLLHTKQNTSVRVSSSPNNNTKALLSDIIKSITANVKGIVTVKSSIGDLLNVGIDEGLDDATDLLGRSILLELVSAELDTNGKERSTIKAYAHKSSLLDLGDVKYEVDFEVPKDFGQPGAILVQNQHHNEMFFKDIVLHGLPNGTLTFSCNSWVCSKYDNPQKRVFFANKSYLPSATPSGLRRLREEDKIRLRGNGQGERKRYDRIYDYDVYNDLGNPDLIPDHKRPVLGGEEHPYPRRCRTGRPPSLTDSQSESRYALLFYVPRDENFSAVKTVNFGAKTLYSALHALVPTLEGLLIEEDFPHFTAIDTLFDQGIKIPPNSNNKGLLKSVLPRLVKAASDVDDVLQYEPPETMDRDKFFWLRDQEFGRQTLAGLNPQCIQLVTEWPLKSNLDPSIYGPPESAITTEIIEKEIGGLMSVDEAIKQKKLFILDYNDLLLPYVEKVRQLSGTTLYGSRALFFLTPQGTLRPLAIELTRPPIDEKPQWKQVFTPCWDATGVWLWRIAKAHVLAHDSGIHQLVSHWLRTHCCTEPYIIATNRQLSSMHPIARLLNPHFRYTMQINGLARQLLINAGGIIESTFSPDKYSIQLSSDAYDKLWRFDNEGLPADLISRGLAVEDPSAPHGLKLTIEDYPFANDGLLIWDATKQWVTNYVNHYYSSASQVESDEELQAWWTEIRTVGHADKKDEPWWPVLKTPQDLIEIVTTMIWVTSGHHAAVNFGQYDYAGYFPNRATIARTNVPTEDPKPEEWKYFLEKPEGTLLQCLPTKIQATKVMTILDVLSSHSPDEEYIGEMSEPSWSEDPYIKAAFEQFSGRLKEIEGIIDERNANAELKNRTGAGVAPYELLKPFSGSGVTGKGVPNSISI</sequence>
<evidence type="ECO:0000256" key="13">
    <source>
        <dbReference type="ARBA" id="ARBA00023004"/>
    </source>
</evidence>
<dbReference type="eggNOG" id="ENOG502QQSP">
    <property type="taxonomic scope" value="Eukaryota"/>
</dbReference>
<evidence type="ECO:0000256" key="18">
    <source>
        <dbReference type="RuleBase" id="RU003975"/>
    </source>
</evidence>
<comment type="similarity">
    <text evidence="3 17">Belongs to the lipoxygenase family.</text>
</comment>
<dbReference type="GO" id="GO:0034440">
    <property type="term" value="P:lipid oxidation"/>
    <property type="evidence" value="ECO:0007669"/>
    <property type="project" value="InterPro"/>
</dbReference>
<dbReference type="FunFam" id="1.20.245.10:FF:000002">
    <property type="entry name" value="Lipoxygenase"/>
    <property type="match status" value="1"/>
</dbReference>
<dbReference type="SUPFAM" id="SSF49723">
    <property type="entry name" value="Lipase/lipooxygenase domain (PLAT/LH2 domain)"/>
    <property type="match status" value="1"/>
</dbReference>
<gene>
    <name evidence="22" type="ORF">L484_007983</name>
</gene>
<dbReference type="PROSITE" id="PS50095">
    <property type="entry name" value="PLAT"/>
    <property type="match status" value="1"/>
</dbReference>
<dbReference type="PROSITE" id="PS00711">
    <property type="entry name" value="LIPOXYGENASE_1"/>
    <property type="match status" value="1"/>
</dbReference>
<dbReference type="InterPro" id="IPR036392">
    <property type="entry name" value="PLAT/LH2_dom_sf"/>
</dbReference>
<evidence type="ECO:0000256" key="17">
    <source>
        <dbReference type="RuleBase" id="RU003974"/>
    </source>
</evidence>
<dbReference type="PROSITE" id="PS51393">
    <property type="entry name" value="LIPOXYGENASE_3"/>
    <property type="match status" value="1"/>
</dbReference>
<dbReference type="InterPro" id="IPR001246">
    <property type="entry name" value="LipOase_plant"/>
</dbReference>
<feature type="domain" description="Lipoxygenase" evidence="21">
    <location>
        <begin position="218"/>
        <end position="910"/>
    </location>
</feature>
<keyword evidence="12 17" id="KW-0560">Oxidoreductase</keyword>
<dbReference type="InterPro" id="IPR036226">
    <property type="entry name" value="LipOase_C_sf"/>
</dbReference>
<name>W9RBN8_9ROSA</name>
<comment type="subcellular location">
    <subcellularLocation>
        <location evidence="2">Plastid</location>
        <location evidence="2">Chloroplast</location>
    </subcellularLocation>
</comment>
<dbReference type="Gene3D" id="4.10.372.10">
    <property type="entry name" value="Lipoxygenase-1, Domain 3"/>
    <property type="match status" value="1"/>
</dbReference>
<dbReference type="PRINTS" id="PR00087">
    <property type="entry name" value="LIPOXYGENASE"/>
</dbReference>
<evidence type="ECO:0000256" key="8">
    <source>
        <dbReference type="ARBA" id="ARBA00022767"/>
    </source>
</evidence>
<keyword evidence="10" id="KW-0809">Transit peptide</keyword>
<dbReference type="GO" id="GO:0046872">
    <property type="term" value="F:metal ion binding"/>
    <property type="evidence" value="ECO:0007669"/>
    <property type="project" value="UniProtKB-UniRule"/>
</dbReference>
<evidence type="ECO:0000256" key="6">
    <source>
        <dbReference type="ARBA" id="ARBA00022640"/>
    </source>
</evidence>
<dbReference type="InterPro" id="IPR020834">
    <property type="entry name" value="LipOase_CS"/>
</dbReference>
<dbReference type="Gene3D" id="3.10.450.60">
    <property type="match status" value="1"/>
</dbReference>
<dbReference type="GO" id="GO:0031408">
    <property type="term" value="P:oxylipin biosynthetic process"/>
    <property type="evidence" value="ECO:0007669"/>
    <property type="project" value="UniProtKB-UniRule"/>
</dbReference>
<dbReference type="GO" id="GO:0006633">
    <property type="term" value="P:fatty acid biosynthetic process"/>
    <property type="evidence" value="ECO:0007669"/>
    <property type="project" value="UniProtKB-KW"/>
</dbReference>
<dbReference type="OrthoDB" id="407298at2759"/>
<dbReference type="EC" id="1.13.11.-" evidence="18"/>
<evidence type="ECO:0000256" key="3">
    <source>
        <dbReference type="ARBA" id="ARBA00009419"/>
    </source>
</evidence>
<evidence type="ECO:0000256" key="10">
    <source>
        <dbReference type="ARBA" id="ARBA00022946"/>
    </source>
</evidence>
<feature type="domain" description="PLAT" evidence="20">
    <location>
        <begin position="95"/>
        <end position="215"/>
    </location>
</feature>
<dbReference type="Pfam" id="PF00305">
    <property type="entry name" value="Lipoxygenase"/>
    <property type="match status" value="1"/>
</dbReference>
<dbReference type="STRING" id="981085.W9RBN8"/>
<dbReference type="SMART" id="SM00308">
    <property type="entry name" value="LH2"/>
    <property type="match status" value="1"/>
</dbReference>
<dbReference type="PRINTS" id="PR00468">
    <property type="entry name" value="PLTLPOXGNASE"/>
</dbReference>
<dbReference type="InterPro" id="IPR020833">
    <property type="entry name" value="LipOase_Fe_BS"/>
</dbReference>
<dbReference type="InterPro" id="IPR000907">
    <property type="entry name" value="LipOase"/>
</dbReference>
<evidence type="ECO:0000256" key="11">
    <source>
        <dbReference type="ARBA" id="ARBA00022964"/>
    </source>
</evidence>
<dbReference type="GO" id="GO:0009507">
    <property type="term" value="C:chloroplast"/>
    <property type="evidence" value="ECO:0007669"/>
    <property type="project" value="UniProtKB-SubCell"/>
</dbReference>
<evidence type="ECO:0000256" key="7">
    <source>
        <dbReference type="ARBA" id="ARBA00022723"/>
    </source>
</evidence>
<evidence type="ECO:0000313" key="22">
    <source>
        <dbReference type="EMBL" id="EXB48403.1"/>
    </source>
</evidence>
<keyword evidence="11 17" id="KW-0223">Dioxygenase</keyword>
<organism evidence="22 23">
    <name type="scientific">Morus notabilis</name>
    <dbReference type="NCBI Taxonomy" id="981085"/>
    <lineage>
        <taxon>Eukaryota</taxon>
        <taxon>Viridiplantae</taxon>
        <taxon>Streptophyta</taxon>
        <taxon>Embryophyta</taxon>
        <taxon>Tracheophyta</taxon>
        <taxon>Spermatophyta</taxon>
        <taxon>Magnoliopsida</taxon>
        <taxon>eudicotyledons</taxon>
        <taxon>Gunneridae</taxon>
        <taxon>Pentapetalae</taxon>
        <taxon>rosids</taxon>
        <taxon>fabids</taxon>
        <taxon>Rosales</taxon>
        <taxon>Moraceae</taxon>
        <taxon>Moreae</taxon>
        <taxon>Morus</taxon>
    </lineage>
</organism>
<keyword evidence="8 18" id="KW-0925">Oxylipin biosynthesis</keyword>
<dbReference type="GO" id="GO:0016165">
    <property type="term" value="F:linoleate 13S-lipoxygenase activity"/>
    <property type="evidence" value="ECO:0007669"/>
    <property type="project" value="UniProtKB-ARBA"/>
</dbReference>
<feature type="region of interest" description="Disordered" evidence="19">
    <location>
        <begin position="269"/>
        <end position="298"/>
    </location>
</feature>
<dbReference type="Gene3D" id="2.60.60.20">
    <property type="entry name" value="PLAT/LH2 domain"/>
    <property type="match status" value="1"/>
</dbReference>
<comment type="caution">
    <text evidence="16">Lacks conserved residue(s) required for the propagation of feature annotation.</text>
</comment>
<dbReference type="EMBL" id="KE343942">
    <property type="protein sequence ID" value="EXB48403.1"/>
    <property type="molecule type" value="Genomic_DNA"/>
</dbReference>
<keyword evidence="14" id="KW-0443">Lipid metabolism</keyword>
<evidence type="ECO:0000256" key="9">
    <source>
        <dbReference type="ARBA" id="ARBA00022832"/>
    </source>
</evidence>
<dbReference type="KEGG" id="mnt:21391370"/>
<protein>
    <recommendedName>
        <fullName evidence="18">Lipoxygenase</fullName>
        <ecNumber evidence="18">1.13.11.-</ecNumber>
    </recommendedName>
</protein>
<dbReference type="InterPro" id="IPR042057">
    <property type="entry name" value="Lipoxy_PLAT/LH2"/>
</dbReference>
<dbReference type="CDD" id="cd01751">
    <property type="entry name" value="PLAT_LH2"/>
    <property type="match status" value="1"/>
</dbReference>
<keyword evidence="13 17" id="KW-0408">Iron</keyword>
<reference evidence="23" key="1">
    <citation type="submission" date="2013-01" db="EMBL/GenBank/DDBJ databases">
        <title>Draft Genome Sequence of a Mulberry Tree, Morus notabilis C.K. Schneid.</title>
        <authorList>
            <person name="He N."/>
            <person name="Zhao S."/>
        </authorList>
    </citation>
    <scope>NUCLEOTIDE SEQUENCE</scope>
</reference>